<proteinExistence type="predicted"/>
<organism evidence="1 2">
    <name type="scientific">Ambispora leptoticha</name>
    <dbReference type="NCBI Taxonomy" id="144679"/>
    <lineage>
        <taxon>Eukaryota</taxon>
        <taxon>Fungi</taxon>
        <taxon>Fungi incertae sedis</taxon>
        <taxon>Mucoromycota</taxon>
        <taxon>Glomeromycotina</taxon>
        <taxon>Glomeromycetes</taxon>
        <taxon>Archaeosporales</taxon>
        <taxon>Ambisporaceae</taxon>
        <taxon>Ambispora</taxon>
    </lineage>
</organism>
<protein>
    <submittedName>
        <fullName evidence="1">2709_t:CDS:1</fullName>
    </submittedName>
</protein>
<name>A0A9N9GJY7_9GLOM</name>
<keyword evidence="2" id="KW-1185">Reference proteome</keyword>
<reference evidence="1" key="1">
    <citation type="submission" date="2021-06" db="EMBL/GenBank/DDBJ databases">
        <authorList>
            <person name="Kallberg Y."/>
            <person name="Tangrot J."/>
            <person name="Rosling A."/>
        </authorList>
    </citation>
    <scope>NUCLEOTIDE SEQUENCE</scope>
    <source>
        <strain evidence="1">FL130A</strain>
    </source>
</reference>
<dbReference type="AlphaFoldDB" id="A0A9N9GJY7"/>
<accession>A0A9N9GJY7</accession>
<sequence length="214" mass="25205">MTQGIWFLSRRKFCPCLKLPPPKGLDEIAYARLAFEKGCQLCCEKKAKVYWAFAARLCDTCFAINTITNHELREEKSLVNTNFLAGLPYVESHLYEHAVLFHSPPGDDRRHKWAVKQNRKCRRLMRQVKKRERLGCREKLKAIFHARLNNLEPPPEDKDTSLNLVFDIDLLRRCVSFRRSYGLSQELIDWAWIELRRSLVKEYQRVLGVGREGR</sequence>
<evidence type="ECO:0000313" key="2">
    <source>
        <dbReference type="Proteomes" id="UP000789508"/>
    </source>
</evidence>
<dbReference type="Proteomes" id="UP000789508">
    <property type="component" value="Unassembled WGS sequence"/>
</dbReference>
<evidence type="ECO:0000313" key="1">
    <source>
        <dbReference type="EMBL" id="CAG8611367.1"/>
    </source>
</evidence>
<gene>
    <name evidence="1" type="ORF">ALEPTO_LOCUS8574</name>
</gene>
<comment type="caution">
    <text evidence="1">The sequence shown here is derived from an EMBL/GenBank/DDBJ whole genome shotgun (WGS) entry which is preliminary data.</text>
</comment>
<dbReference type="EMBL" id="CAJVPS010005105">
    <property type="protein sequence ID" value="CAG8611367.1"/>
    <property type="molecule type" value="Genomic_DNA"/>
</dbReference>